<protein>
    <submittedName>
        <fullName evidence="2">Uncharacterized protein</fullName>
    </submittedName>
</protein>
<dbReference type="Proteomes" id="UP001364224">
    <property type="component" value="Unassembled WGS sequence"/>
</dbReference>
<dbReference type="EMBL" id="JAZHRV010000001">
    <property type="protein sequence ID" value="MEH2556637.1"/>
    <property type="molecule type" value="Genomic_DNA"/>
</dbReference>
<organism evidence="2 3">
    <name type="scientific">Bradyrhizobium algeriense</name>
    <dbReference type="NCBI Taxonomy" id="634784"/>
    <lineage>
        <taxon>Bacteria</taxon>
        <taxon>Pseudomonadati</taxon>
        <taxon>Pseudomonadota</taxon>
        <taxon>Alphaproteobacteria</taxon>
        <taxon>Hyphomicrobiales</taxon>
        <taxon>Nitrobacteraceae</taxon>
        <taxon>Bradyrhizobium</taxon>
    </lineage>
</organism>
<evidence type="ECO:0000313" key="3">
    <source>
        <dbReference type="Proteomes" id="UP001364224"/>
    </source>
</evidence>
<sequence>MVQNLVAGLVVVALIIMGVLAYAQKHEGCLHGRSLQTFKPCGSVSVDL</sequence>
<keyword evidence="3" id="KW-1185">Reference proteome</keyword>
<evidence type="ECO:0000313" key="1">
    <source>
        <dbReference type="EMBL" id="MEH2556637.1"/>
    </source>
</evidence>
<evidence type="ECO:0000313" key="2">
    <source>
        <dbReference type="EMBL" id="MEH2560215.1"/>
    </source>
</evidence>
<accession>A0ABU8BNS7</accession>
<name>A0ABU8BNS7_9BRAD</name>
<gene>
    <name evidence="1" type="ORF">V1286_004166</name>
    <name evidence="2" type="ORF">V1286_007744</name>
</gene>
<comment type="caution">
    <text evidence="2">The sequence shown here is derived from an EMBL/GenBank/DDBJ whole genome shotgun (WGS) entry which is preliminary data.</text>
</comment>
<reference evidence="2 3" key="1">
    <citation type="submission" date="2024-02" db="EMBL/GenBank/DDBJ databases">
        <title>Adaptive strategies in a cosmopolitan and abundant soil bacterium.</title>
        <authorList>
            <person name="Carini P."/>
        </authorList>
    </citation>
    <scope>NUCLEOTIDE SEQUENCE [LARGE SCALE GENOMIC DNA]</scope>
    <source>
        <strain evidence="2 3">AZCC 1608</strain>
    </source>
</reference>
<proteinExistence type="predicted"/>
<dbReference type="EMBL" id="JAZHRV010000001">
    <property type="protein sequence ID" value="MEH2560215.1"/>
    <property type="molecule type" value="Genomic_DNA"/>
</dbReference>